<dbReference type="Proteomes" id="UP001258017">
    <property type="component" value="Unassembled WGS sequence"/>
</dbReference>
<organism evidence="3 4">
    <name type="scientific">Odynerus spinipes</name>
    <dbReference type="NCBI Taxonomy" id="1348599"/>
    <lineage>
        <taxon>Eukaryota</taxon>
        <taxon>Metazoa</taxon>
        <taxon>Ecdysozoa</taxon>
        <taxon>Arthropoda</taxon>
        <taxon>Hexapoda</taxon>
        <taxon>Insecta</taxon>
        <taxon>Pterygota</taxon>
        <taxon>Neoptera</taxon>
        <taxon>Endopterygota</taxon>
        <taxon>Hymenoptera</taxon>
        <taxon>Apocrita</taxon>
        <taxon>Aculeata</taxon>
        <taxon>Vespoidea</taxon>
        <taxon>Vespidae</taxon>
        <taxon>Eumeninae</taxon>
        <taxon>Odynerus</taxon>
    </lineage>
</organism>
<feature type="chain" id="PRO_5042153518" evidence="2">
    <location>
        <begin position="32"/>
        <end position="154"/>
    </location>
</feature>
<feature type="compositionally biased region" description="Polar residues" evidence="1">
    <location>
        <begin position="126"/>
        <end position="139"/>
    </location>
</feature>
<evidence type="ECO:0000313" key="4">
    <source>
        <dbReference type="Proteomes" id="UP001258017"/>
    </source>
</evidence>
<feature type="compositionally biased region" description="Basic and acidic residues" evidence="1">
    <location>
        <begin position="87"/>
        <end position="109"/>
    </location>
</feature>
<evidence type="ECO:0000313" key="3">
    <source>
        <dbReference type="EMBL" id="KAK2574757.1"/>
    </source>
</evidence>
<feature type="signal peptide" evidence="2">
    <location>
        <begin position="1"/>
        <end position="31"/>
    </location>
</feature>
<keyword evidence="4" id="KW-1185">Reference proteome</keyword>
<gene>
    <name evidence="3" type="ORF">KPH14_013128</name>
</gene>
<dbReference type="EMBL" id="JAIFRP010005032">
    <property type="protein sequence ID" value="KAK2574757.1"/>
    <property type="molecule type" value="Genomic_DNA"/>
</dbReference>
<reference evidence="3" key="2">
    <citation type="journal article" date="2023" name="Commun. Biol.">
        <title>Intrasexual cuticular hydrocarbon dimorphism in a wasp sheds light on hydrocarbon biosynthesis genes in Hymenoptera.</title>
        <authorList>
            <person name="Moris V.C."/>
            <person name="Podsiadlowski L."/>
            <person name="Martin S."/>
            <person name="Oeyen J.P."/>
            <person name="Donath A."/>
            <person name="Petersen M."/>
            <person name="Wilbrandt J."/>
            <person name="Misof B."/>
            <person name="Liedtke D."/>
            <person name="Thamm M."/>
            <person name="Scheiner R."/>
            <person name="Schmitt T."/>
            <person name="Niehuis O."/>
        </authorList>
    </citation>
    <scope>NUCLEOTIDE SEQUENCE</scope>
    <source>
        <strain evidence="3">GBR_01_08_01A</strain>
    </source>
</reference>
<proteinExistence type="predicted"/>
<comment type="caution">
    <text evidence="3">The sequence shown here is derived from an EMBL/GenBank/DDBJ whole genome shotgun (WGS) entry which is preliminary data.</text>
</comment>
<protein>
    <submittedName>
        <fullName evidence="3">Uncharacterized protein</fullName>
    </submittedName>
</protein>
<keyword evidence="2" id="KW-0732">Signal</keyword>
<name>A0AAD9VIC9_9HYME</name>
<accession>A0AAD9VIC9</accession>
<feature type="non-terminal residue" evidence="3">
    <location>
        <position position="154"/>
    </location>
</feature>
<sequence length="154" mass="17341">MDLVKKNWLYSMFEYFLVALLLSASFEETNAWGEFFSNEMKPLAAQPPEAAVSTEKNVKSIVPFAKSGLPQASPRLPSSIFTSYFPNDERKLDDSSRKLSAKESNEESPAKFVKGLLKGKNYRRQPWQSPRSTTNNDGTTAKVMPDELSDNHIT</sequence>
<reference evidence="3" key="1">
    <citation type="submission" date="2021-08" db="EMBL/GenBank/DDBJ databases">
        <authorList>
            <person name="Misof B."/>
            <person name="Oliver O."/>
            <person name="Podsiadlowski L."/>
            <person name="Donath A."/>
            <person name="Peters R."/>
            <person name="Mayer C."/>
            <person name="Rust J."/>
            <person name="Gunkel S."/>
            <person name="Lesny P."/>
            <person name="Martin S."/>
            <person name="Oeyen J.P."/>
            <person name="Petersen M."/>
            <person name="Panagiotis P."/>
            <person name="Wilbrandt J."/>
            <person name="Tanja T."/>
        </authorList>
    </citation>
    <scope>NUCLEOTIDE SEQUENCE</scope>
    <source>
        <strain evidence="3">GBR_01_08_01A</strain>
        <tissue evidence="3">Thorax + abdomen</tissue>
    </source>
</reference>
<evidence type="ECO:0000256" key="2">
    <source>
        <dbReference type="SAM" id="SignalP"/>
    </source>
</evidence>
<dbReference type="AlphaFoldDB" id="A0AAD9VIC9"/>
<feature type="region of interest" description="Disordered" evidence="1">
    <location>
        <begin position="83"/>
        <end position="154"/>
    </location>
</feature>
<evidence type="ECO:0000256" key="1">
    <source>
        <dbReference type="SAM" id="MobiDB-lite"/>
    </source>
</evidence>